<feature type="transmembrane region" description="Helical" evidence="6">
    <location>
        <begin position="215"/>
        <end position="240"/>
    </location>
</feature>
<dbReference type="PRINTS" id="PR00237">
    <property type="entry name" value="GPCRRHODOPSN"/>
</dbReference>
<dbReference type="EMBL" id="CAIIXF020000007">
    <property type="protein sequence ID" value="CAH1790080.1"/>
    <property type="molecule type" value="Genomic_DNA"/>
</dbReference>
<feature type="transmembrane region" description="Helical" evidence="6">
    <location>
        <begin position="158"/>
        <end position="178"/>
    </location>
</feature>
<evidence type="ECO:0000256" key="3">
    <source>
        <dbReference type="ARBA" id="ARBA00022989"/>
    </source>
</evidence>
<keyword evidence="2 5" id="KW-0812">Transmembrane</keyword>
<evidence type="ECO:0000259" key="7">
    <source>
        <dbReference type="PROSITE" id="PS50262"/>
    </source>
</evidence>
<protein>
    <recommendedName>
        <fullName evidence="7">G-protein coupled receptors family 1 profile domain-containing protein</fullName>
    </recommendedName>
</protein>
<comment type="similarity">
    <text evidence="5">Belongs to the G-protein coupled receptor 1 family.</text>
</comment>
<evidence type="ECO:0000256" key="1">
    <source>
        <dbReference type="ARBA" id="ARBA00004370"/>
    </source>
</evidence>
<gene>
    <name evidence="8" type="ORF">OFUS_LOCUS15335</name>
</gene>
<evidence type="ECO:0000313" key="8">
    <source>
        <dbReference type="EMBL" id="CAH1790080.1"/>
    </source>
</evidence>
<keyword evidence="5" id="KW-0297">G-protein coupled receptor</keyword>
<feature type="transmembrane region" description="Helical" evidence="6">
    <location>
        <begin position="70"/>
        <end position="96"/>
    </location>
</feature>
<keyword evidence="3 6" id="KW-1133">Transmembrane helix</keyword>
<feature type="non-terminal residue" evidence="8">
    <location>
        <position position="1"/>
    </location>
</feature>
<dbReference type="Gene3D" id="1.20.1070.10">
    <property type="entry name" value="Rhodopsin 7-helix transmembrane proteins"/>
    <property type="match status" value="1"/>
</dbReference>
<feature type="transmembrane region" description="Helical" evidence="6">
    <location>
        <begin position="37"/>
        <end position="58"/>
    </location>
</feature>
<dbReference type="InterPro" id="IPR000276">
    <property type="entry name" value="GPCR_Rhodpsn"/>
</dbReference>
<dbReference type="CDD" id="cd14978">
    <property type="entry name" value="7tmA_FMRFamide_R-like"/>
    <property type="match status" value="1"/>
</dbReference>
<keyword evidence="4 6" id="KW-0472">Membrane</keyword>
<name>A0A8S4PAB7_OWEFU</name>
<keyword evidence="5" id="KW-0675">Receptor</keyword>
<dbReference type="PANTHER" id="PTHR46641:SF2">
    <property type="entry name" value="FMRFAMIDE RECEPTOR"/>
    <property type="match status" value="1"/>
</dbReference>
<reference evidence="8" key="1">
    <citation type="submission" date="2022-03" db="EMBL/GenBank/DDBJ databases">
        <authorList>
            <person name="Martin C."/>
        </authorList>
    </citation>
    <scope>NUCLEOTIDE SEQUENCE</scope>
</reference>
<dbReference type="GO" id="GO:0016020">
    <property type="term" value="C:membrane"/>
    <property type="evidence" value="ECO:0007669"/>
    <property type="project" value="UniProtKB-SubCell"/>
</dbReference>
<evidence type="ECO:0000256" key="2">
    <source>
        <dbReference type="ARBA" id="ARBA00022692"/>
    </source>
</evidence>
<comment type="subcellular location">
    <subcellularLocation>
        <location evidence="1">Membrane</location>
    </subcellularLocation>
</comment>
<keyword evidence="5" id="KW-0807">Transducer</keyword>
<dbReference type="PROSITE" id="PS00237">
    <property type="entry name" value="G_PROTEIN_RECEP_F1_1"/>
    <property type="match status" value="1"/>
</dbReference>
<dbReference type="PANTHER" id="PTHR46641">
    <property type="entry name" value="FMRFAMIDE RECEPTOR-RELATED"/>
    <property type="match status" value="1"/>
</dbReference>
<feature type="transmembrane region" description="Helical" evidence="6">
    <location>
        <begin position="271"/>
        <end position="301"/>
    </location>
</feature>
<feature type="domain" description="G-protein coupled receptors family 1 profile" evidence="7">
    <location>
        <begin position="50"/>
        <end position="333"/>
    </location>
</feature>
<dbReference type="SMART" id="SM01381">
    <property type="entry name" value="7TM_GPCR_Srsx"/>
    <property type="match status" value="1"/>
</dbReference>
<dbReference type="SUPFAM" id="SSF81321">
    <property type="entry name" value="Family A G protein-coupled receptor-like"/>
    <property type="match status" value="1"/>
</dbReference>
<dbReference type="AlphaFoldDB" id="A0A8S4PAB7"/>
<feature type="transmembrane region" description="Helical" evidence="6">
    <location>
        <begin position="116"/>
        <end position="137"/>
    </location>
</feature>
<evidence type="ECO:0000313" key="9">
    <source>
        <dbReference type="Proteomes" id="UP000749559"/>
    </source>
</evidence>
<evidence type="ECO:0000256" key="6">
    <source>
        <dbReference type="SAM" id="Phobius"/>
    </source>
</evidence>
<dbReference type="Proteomes" id="UP000749559">
    <property type="component" value="Unassembled WGS sequence"/>
</dbReference>
<organism evidence="8 9">
    <name type="scientific">Owenia fusiformis</name>
    <name type="common">Polychaete worm</name>
    <dbReference type="NCBI Taxonomy" id="6347"/>
    <lineage>
        <taxon>Eukaryota</taxon>
        <taxon>Metazoa</taxon>
        <taxon>Spiralia</taxon>
        <taxon>Lophotrochozoa</taxon>
        <taxon>Annelida</taxon>
        <taxon>Polychaeta</taxon>
        <taxon>Sedentaria</taxon>
        <taxon>Canalipalpata</taxon>
        <taxon>Sabellida</taxon>
        <taxon>Oweniida</taxon>
        <taxon>Oweniidae</taxon>
        <taxon>Owenia</taxon>
    </lineage>
</organism>
<dbReference type="InterPro" id="IPR017452">
    <property type="entry name" value="GPCR_Rhodpsn_7TM"/>
</dbReference>
<keyword evidence="9" id="KW-1185">Reference proteome</keyword>
<feature type="transmembrane region" description="Helical" evidence="6">
    <location>
        <begin position="313"/>
        <end position="336"/>
    </location>
</feature>
<dbReference type="InterPro" id="IPR052954">
    <property type="entry name" value="GPCR-Ligand_Int"/>
</dbReference>
<dbReference type="GO" id="GO:0004930">
    <property type="term" value="F:G protein-coupled receptor activity"/>
    <property type="evidence" value="ECO:0007669"/>
    <property type="project" value="UniProtKB-KW"/>
</dbReference>
<accession>A0A8S4PAB7</accession>
<dbReference type="Pfam" id="PF00001">
    <property type="entry name" value="7tm_1"/>
    <property type="match status" value="1"/>
</dbReference>
<proteinExistence type="inferred from homology"/>
<dbReference type="PROSITE" id="PS50262">
    <property type="entry name" value="G_PROTEIN_RECEP_F1_2"/>
    <property type="match status" value="1"/>
</dbReference>
<dbReference type="OrthoDB" id="10011262at2759"/>
<evidence type="ECO:0000256" key="4">
    <source>
        <dbReference type="ARBA" id="ARBA00023136"/>
    </source>
</evidence>
<evidence type="ECO:0000256" key="5">
    <source>
        <dbReference type="RuleBase" id="RU000688"/>
    </source>
</evidence>
<comment type="caution">
    <text evidence="8">The sequence shown here is derived from an EMBL/GenBank/DDBJ whole genome shotgun (WGS) entry which is preliminary data.</text>
</comment>
<sequence length="391" mass="44787">GERLTMTLNDTFNITDCPNLESDYEISYRRFRVTVDVFIVGFLCIFGILGNIISMCVIKSGKIAPARTTTFLLQCLSVSDSCYLVMAFLSSSLRGIWKYTDWGDPFYGNYPYMYRYIWALSAIGRLLAVNFVVLVTLDRYLMICHPLSVKRWCTFPRVRIMAIVTIIVSIGFNIPRFFDKVPVEYNNCTKFFEVGGYADYLKLNGEFYSMAYITVLYYTANVIIPIIVLLVLNSQIIAVLKRSSKFKRASSMKTTSTKEQKAVNNPKERMVTVMLCVVVVVFIVCQTPAFAISMVYTLYSFGVKMPDRSMMRYWYSIGITLVAFNSAINFVVYFAFSNQFRQVLISHLIRMKFYFKGPVAQSKTLEENMPMTTEVNETNGIDSNISPRGRV</sequence>